<evidence type="ECO:0000313" key="1">
    <source>
        <dbReference type="EMBL" id="SVD13094.1"/>
    </source>
</evidence>
<dbReference type="PANTHER" id="PTHR35866:SF1">
    <property type="entry name" value="YKGJ FAMILY CYSTEINE CLUSTER PROTEIN"/>
    <property type="match status" value="1"/>
</dbReference>
<dbReference type="PANTHER" id="PTHR35866">
    <property type="entry name" value="PUTATIVE-RELATED"/>
    <property type="match status" value="1"/>
</dbReference>
<accession>A0A382ST47</accession>
<dbReference type="InterPro" id="IPR005358">
    <property type="entry name" value="Puta_zinc/iron-chelating_dom"/>
</dbReference>
<organism evidence="1">
    <name type="scientific">marine metagenome</name>
    <dbReference type="NCBI Taxonomy" id="408172"/>
    <lineage>
        <taxon>unclassified sequences</taxon>
        <taxon>metagenomes</taxon>
        <taxon>ecological metagenomes</taxon>
    </lineage>
</organism>
<dbReference type="Pfam" id="PF03692">
    <property type="entry name" value="CxxCxxCC"/>
    <property type="match status" value="1"/>
</dbReference>
<protein>
    <submittedName>
        <fullName evidence="1">Uncharacterized protein</fullName>
    </submittedName>
</protein>
<gene>
    <name evidence="1" type="ORF">METZ01_LOCUS365948</name>
</gene>
<proteinExistence type="predicted"/>
<sequence length="140" mass="15691">MSSKPWYREGLSFSCTRCGDCCTGVPGYVWVEPTEIEALAKHLGLSVDSFGERYLRKVGRRYSLIEKPGGDCVFFDKGCSVYPARPTQCRTFPFWRGNLKSERAWDEIADECPGIGQGKLFPVEEIEVLKRGKAETPAGE</sequence>
<dbReference type="EMBL" id="UINC01131407">
    <property type="protein sequence ID" value="SVD13094.1"/>
    <property type="molecule type" value="Genomic_DNA"/>
</dbReference>
<name>A0A382ST47_9ZZZZ</name>
<reference evidence="1" key="1">
    <citation type="submission" date="2018-05" db="EMBL/GenBank/DDBJ databases">
        <authorList>
            <person name="Lanie J.A."/>
            <person name="Ng W.-L."/>
            <person name="Kazmierczak K.M."/>
            <person name="Andrzejewski T.M."/>
            <person name="Davidsen T.M."/>
            <person name="Wayne K.J."/>
            <person name="Tettelin H."/>
            <person name="Glass J.I."/>
            <person name="Rusch D."/>
            <person name="Podicherti R."/>
            <person name="Tsui H.-C.T."/>
            <person name="Winkler M.E."/>
        </authorList>
    </citation>
    <scope>NUCLEOTIDE SEQUENCE</scope>
</reference>
<dbReference type="AlphaFoldDB" id="A0A382ST47"/>